<evidence type="ECO:0000256" key="4">
    <source>
        <dbReference type="PROSITE-ProRule" id="PRU00124"/>
    </source>
</evidence>
<protein>
    <recommendedName>
        <fullName evidence="6">CUB domain-containing protein</fullName>
    </recommendedName>
</protein>
<dbReference type="InterPro" id="IPR002172">
    <property type="entry name" value="LDrepeatLR_classA_rpt"/>
</dbReference>
<dbReference type="SUPFAM" id="SSF49854">
    <property type="entry name" value="Spermadhesin, CUB domain"/>
    <property type="match status" value="2"/>
</dbReference>
<dbReference type="Gene3D" id="4.10.400.10">
    <property type="entry name" value="Low-density Lipoprotein Receptor"/>
    <property type="match status" value="1"/>
</dbReference>
<reference evidence="7" key="1">
    <citation type="journal article" date="2023" name="Insect Mol. Biol.">
        <title>Genome sequencing provides insights into the evolution of gene families encoding plant cell wall-degrading enzymes in longhorned beetles.</title>
        <authorList>
            <person name="Shin N.R."/>
            <person name="Okamura Y."/>
            <person name="Kirsch R."/>
            <person name="Pauchet Y."/>
        </authorList>
    </citation>
    <scope>NUCLEOTIDE SEQUENCE</scope>
    <source>
        <strain evidence="7">MMC_N1</strain>
    </source>
</reference>
<feature type="disulfide bond" evidence="4">
    <location>
        <begin position="253"/>
        <end position="268"/>
    </location>
</feature>
<comment type="caution">
    <text evidence="3">Lacks conserved residue(s) required for the propagation of feature annotation.</text>
</comment>
<evidence type="ECO:0000313" key="8">
    <source>
        <dbReference type="Proteomes" id="UP001162164"/>
    </source>
</evidence>
<dbReference type="Proteomes" id="UP001162164">
    <property type="component" value="Unassembled WGS sequence"/>
</dbReference>
<gene>
    <name evidence="7" type="ORF">NQ317_008282</name>
</gene>
<feature type="disulfide bond" evidence="4">
    <location>
        <begin position="234"/>
        <end position="246"/>
    </location>
</feature>
<dbReference type="InterPro" id="IPR000859">
    <property type="entry name" value="CUB_dom"/>
</dbReference>
<dbReference type="PROSITE" id="PS01180">
    <property type="entry name" value="CUB"/>
    <property type="match status" value="2"/>
</dbReference>
<feature type="domain" description="CUB" evidence="6">
    <location>
        <begin position="103"/>
        <end position="223"/>
    </location>
</feature>
<evidence type="ECO:0000259" key="6">
    <source>
        <dbReference type="PROSITE" id="PS01180"/>
    </source>
</evidence>
<dbReference type="EMBL" id="JAPWTJ010000768">
    <property type="protein sequence ID" value="KAJ8975772.1"/>
    <property type="molecule type" value="Genomic_DNA"/>
</dbReference>
<feature type="domain" description="CUB" evidence="6">
    <location>
        <begin position="1"/>
        <end position="90"/>
    </location>
</feature>
<feature type="disulfide bond" evidence="4">
    <location>
        <begin position="241"/>
        <end position="259"/>
    </location>
</feature>
<dbReference type="CDD" id="cd00041">
    <property type="entry name" value="CUB"/>
    <property type="match status" value="2"/>
</dbReference>
<organism evidence="7 8">
    <name type="scientific">Molorchus minor</name>
    <dbReference type="NCBI Taxonomy" id="1323400"/>
    <lineage>
        <taxon>Eukaryota</taxon>
        <taxon>Metazoa</taxon>
        <taxon>Ecdysozoa</taxon>
        <taxon>Arthropoda</taxon>
        <taxon>Hexapoda</taxon>
        <taxon>Insecta</taxon>
        <taxon>Pterygota</taxon>
        <taxon>Neoptera</taxon>
        <taxon>Endopterygota</taxon>
        <taxon>Coleoptera</taxon>
        <taxon>Polyphaga</taxon>
        <taxon>Cucujiformia</taxon>
        <taxon>Chrysomeloidea</taxon>
        <taxon>Cerambycidae</taxon>
        <taxon>Lamiinae</taxon>
        <taxon>Monochamini</taxon>
        <taxon>Molorchus</taxon>
    </lineage>
</organism>
<dbReference type="CDD" id="cd00112">
    <property type="entry name" value="LDLa"/>
    <property type="match status" value="1"/>
</dbReference>
<evidence type="ECO:0000256" key="2">
    <source>
        <dbReference type="ARBA" id="ARBA00023157"/>
    </source>
</evidence>
<keyword evidence="8" id="KW-1185">Reference proteome</keyword>
<dbReference type="InterPro" id="IPR023415">
    <property type="entry name" value="LDLR_class-A_CS"/>
</dbReference>
<dbReference type="SUPFAM" id="SSF57424">
    <property type="entry name" value="LDL receptor-like module"/>
    <property type="match status" value="1"/>
</dbReference>
<feature type="region of interest" description="Disordered" evidence="5">
    <location>
        <begin position="320"/>
        <end position="339"/>
    </location>
</feature>
<dbReference type="Pfam" id="PF00431">
    <property type="entry name" value="CUB"/>
    <property type="match status" value="2"/>
</dbReference>
<dbReference type="PROSITE" id="PS01209">
    <property type="entry name" value="LDLRA_1"/>
    <property type="match status" value="1"/>
</dbReference>
<evidence type="ECO:0000313" key="7">
    <source>
        <dbReference type="EMBL" id="KAJ8975772.1"/>
    </source>
</evidence>
<dbReference type="InterPro" id="IPR036055">
    <property type="entry name" value="LDL_receptor-like_sf"/>
</dbReference>
<dbReference type="InterPro" id="IPR035914">
    <property type="entry name" value="Sperma_CUB_dom_sf"/>
</dbReference>
<dbReference type="Pfam" id="PF00057">
    <property type="entry name" value="Ldl_recept_a"/>
    <property type="match status" value="1"/>
</dbReference>
<dbReference type="SMART" id="SM00042">
    <property type="entry name" value="CUB"/>
    <property type="match status" value="2"/>
</dbReference>
<evidence type="ECO:0000256" key="1">
    <source>
        <dbReference type="ARBA" id="ARBA00022737"/>
    </source>
</evidence>
<name>A0ABQ9JEE9_9CUCU</name>
<proteinExistence type="predicted"/>
<dbReference type="SMART" id="SM00192">
    <property type="entry name" value="LDLa"/>
    <property type="match status" value="1"/>
</dbReference>
<sequence length="339" mass="38432">MESNEDLAPSQHVITLDFREYFEIEPSDNCQNDFLEIRDGPHGYNNQLAKLCGNTFPSRPITSSDRHLWIHFQSDENIEYRGFKAVFQFISRRDATTPERIPCYINLTDPYDGVFGKKDIPLEVNESAIAYPKLHVDCLWSITVPEGMTIYLQFMEFVLHKPNDCVNNFVQVFPNNTDIDPDVKTFCGSMANTVTSKSNQMFVRLYYLPAENKTTFQANYTAFRTIGQEAGKTCEPSEFSCEDTTCIHGTLWCDGNFNCRSRYDEEGCKLLTWATHYFRRSSASLLADTDGDIGVIKRHGGWTNIGRLKDYDDQVGKKIGRSTNHGSSGGSSLHAVGIL</sequence>
<comment type="caution">
    <text evidence="7">The sequence shown here is derived from an EMBL/GenBank/DDBJ whole genome shotgun (WGS) entry which is preliminary data.</text>
</comment>
<dbReference type="Gene3D" id="2.60.120.290">
    <property type="entry name" value="Spermadhesin, CUB domain"/>
    <property type="match status" value="2"/>
</dbReference>
<keyword evidence="1" id="KW-0677">Repeat</keyword>
<dbReference type="PROSITE" id="PS50068">
    <property type="entry name" value="LDLRA_2"/>
    <property type="match status" value="1"/>
</dbReference>
<evidence type="ECO:0000256" key="5">
    <source>
        <dbReference type="SAM" id="MobiDB-lite"/>
    </source>
</evidence>
<evidence type="ECO:0000256" key="3">
    <source>
        <dbReference type="PROSITE-ProRule" id="PRU00059"/>
    </source>
</evidence>
<dbReference type="PANTHER" id="PTHR24251:SF28">
    <property type="entry name" value="NEUROPILIN AND TOLLOID-LIKE, ISOFORM B"/>
    <property type="match status" value="1"/>
</dbReference>
<dbReference type="PANTHER" id="PTHR24251">
    <property type="entry name" value="OVOCHYMASE-RELATED"/>
    <property type="match status" value="1"/>
</dbReference>
<keyword evidence="2 4" id="KW-1015">Disulfide bond</keyword>
<accession>A0ABQ9JEE9</accession>